<dbReference type="InterPro" id="IPR002921">
    <property type="entry name" value="Fungal_lipase-type"/>
</dbReference>
<dbReference type="Proteomes" id="UP001287286">
    <property type="component" value="Unassembled WGS sequence"/>
</dbReference>
<keyword evidence="4" id="KW-0732">Signal</keyword>
<comment type="similarity">
    <text evidence="1">Belongs to the AB hydrolase superfamily. Lipase family. Class 3 subfamily.</text>
</comment>
<protein>
    <submittedName>
        <fullName evidence="7">Lipase</fullName>
    </submittedName>
</protein>
<dbReference type="GO" id="GO:0006629">
    <property type="term" value="P:lipid metabolic process"/>
    <property type="evidence" value="ECO:0007669"/>
    <property type="project" value="InterPro"/>
</dbReference>
<dbReference type="Proteomes" id="UP000245956">
    <property type="component" value="Unassembled WGS sequence"/>
</dbReference>
<dbReference type="Gene3D" id="3.40.50.1820">
    <property type="entry name" value="alpha/beta hydrolase"/>
    <property type="match status" value="1"/>
</dbReference>
<sequence>MKVGYLLAVASAVVASPIGSIEDYVHNMERRGKPPHLCPDDDGGLGVSLVSVLLTCLGSITERDFGNLKFYVQHAAAAYCNMNSKAGDLIKCKGSCPGIEGDKATISSSFLGSWTGIGGYVAVDHARREIVLALRGSNNLRNFITDLLFAWQSCDLVSECKVHTGFAKAWEEIADAATRGINAARSSHRDYKVVIAGHSLGGAVATLACAYLRRQGIAADVYTFGSPRVGNDHFANWMTSQPGGQWRVTHRDDPVPRLPPIFFGYRHISPEYWLAGGAMDQNDYPISDVRFCDGIANTGCNGGTFGLNIISHLHYLGETAGCAPFPINWKRDHQDVSNEELEQRLNEWSQKDQDFVNHN</sequence>
<evidence type="ECO:0000256" key="4">
    <source>
        <dbReference type="SAM" id="SignalP"/>
    </source>
</evidence>
<name>A0A2U3E9T3_PURLI</name>
<evidence type="ECO:0000256" key="3">
    <source>
        <dbReference type="ARBA" id="ARBA00048461"/>
    </source>
</evidence>
<dbReference type="SUPFAM" id="SSF53474">
    <property type="entry name" value="alpha/beta-Hydrolases"/>
    <property type="match status" value="1"/>
</dbReference>
<dbReference type="EMBL" id="JAWRVI010000017">
    <property type="protein sequence ID" value="KAK4090047.1"/>
    <property type="molecule type" value="Genomic_DNA"/>
</dbReference>
<keyword evidence="9" id="KW-1185">Reference proteome</keyword>
<feature type="chain" id="PRO_5015558534" evidence="4">
    <location>
        <begin position="16"/>
        <end position="359"/>
    </location>
</feature>
<evidence type="ECO:0000313" key="8">
    <source>
        <dbReference type="Proteomes" id="UP000245956"/>
    </source>
</evidence>
<gene>
    <name evidence="7" type="ORF">PCL_12628</name>
    <name evidence="6" type="ORF">Purlil1_5673</name>
</gene>
<reference evidence="7" key="1">
    <citation type="submission" date="2015-05" db="EMBL/GenBank/DDBJ databases">
        <authorList>
            <person name="Wang D.B."/>
            <person name="Wang M."/>
        </authorList>
    </citation>
    <scope>NUCLEOTIDE SEQUENCE</scope>
    <source>
        <strain evidence="7">36-1</strain>
    </source>
</reference>
<dbReference type="AlphaFoldDB" id="A0A2U3E9T3"/>
<dbReference type="Pfam" id="PF01764">
    <property type="entry name" value="Lipase_3"/>
    <property type="match status" value="1"/>
</dbReference>
<evidence type="ECO:0000256" key="2">
    <source>
        <dbReference type="ARBA" id="ARBA00047591"/>
    </source>
</evidence>
<dbReference type="CDD" id="cd00519">
    <property type="entry name" value="Lipase_3"/>
    <property type="match status" value="1"/>
</dbReference>
<comment type="caution">
    <text evidence="7">The sequence shown here is derived from an EMBL/GenBank/DDBJ whole genome shotgun (WGS) entry which is preliminary data.</text>
</comment>
<feature type="domain" description="Fungal lipase-type" evidence="5">
    <location>
        <begin position="131"/>
        <end position="262"/>
    </location>
</feature>
<reference evidence="6 9" key="4">
    <citation type="journal article" date="2024" name="Microbiol. Resour. Announc.">
        <title>Genome annotations for the ascomycete fungi Trichoderma harzianum, Trichoderma aggressivum, and Purpureocillium lilacinum.</title>
        <authorList>
            <person name="Beijen E.P.W."/>
            <person name="Ohm R.A."/>
        </authorList>
    </citation>
    <scope>NUCLEOTIDE SEQUENCE [LARGE SCALE GENOMIC DNA]</scope>
    <source>
        <strain evidence="6 9">CBS 150709</strain>
    </source>
</reference>
<dbReference type="InterPro" id="IPR029058">
    <property type="entry name" value="AB_hydrolase_fold"/>
</dbReference>
<evidence type="ECO:0000259" key="5">
    <source>
        <dbReference type="Pfam" id="PF01764"/>
    </source>
</evidence>
<proteinExistence type="inferred from homology"/>
<evidence type="ECO:0000313" key="9">
    <source>
        <dbReference type="Proteomes" id="UP001287286"/>
    </source>
</evidence>
<reference evidence="7 8" key="2">
    <citation type="journal article" date="2016" name="Front. Microbiol.">
        <title>Genome and transcriptome sequences reveal the specific parasitism of the nematophagous Purpureocillium lilacinum 36-1.</title>
        <authorList>
            <person name="Xie J."/>
            <person name="Li S."/>
            <person name="Mo C."/>
            <person name="Xiao X."/>
            <person name="Peng D."/>
            <person name="Wang G."/>
            <person name="Xiao Y."/>
        </authorList>
    </citation>
    <scope>NUCLEOTIDE SEQUENCE [LARGE SCALE GENOMIC DNA]</scope>
    <source>
        <strain evidence="7 8">36-1</strain>
    </source>
</reference>
<dbReference type="EMBL" id="LCWV01000008">
    <property type="protein sequence ID" value="PWI71260.1"/>
    <property type="molecule type" value="Genomic_DNA"/>
</dbReference>
<organism evidence="7 8">
    <name type="scientific">Purpureocillium lilacinum</name>
    <name type="common">Paecilomyces lilacinus</name>
    <dbReference type="NCBI Taxonomy" id="33203"/>
    <lineage>
        <taxon>Eukaryota</taxon>
        <taxon>Fungi</taxon>
        <taxon>Dikarya</taxon>
        <taxon>Ascomycota</taxon>
        <taxon>Pezizomycotina</taxon>
        <taxon>Sordariomycetes</taxon>
        <taxon>Hypocreomycetidae</taxon>
        <taxon>Hypocreales</taxon>
        <taxon>Ophiocordycipitaceae</taxon>
        <taxon>Purpureocillium</taxon>
    </lineage>
</organism>
<comment type="catalytic activity">
    <reaction evidence="2">
        <text>a diacylglycerol + H2O = a monoacylglycerol + a fatty acid + H(+)</text>
        <dbReference type="Rhea" id="RHEA:32731"/>
        <dbReference type="ChEBI" id="CHEBI:15377"/>
        <dbReference type="ChEBI" id="CHEBI:15378"/>
        <dbReference type="ChEBI" id="CHEBI:17408"/>
        <dbReference type="ChEBI" id="CHEBI:18035"/>
        <dbReference type="ChEBI" id="CHEBI:28868"/>
    </reaction>
</comment>
<evidence type="ECO:0000313" key="7">
    <source>
        <dbReference type="EMBL" id="PWI71260.1"/>
    </source>
</evidence>
<dbReference type="InterPro" id="IPR051218">
    <property type="entry name" value="Sec_MonoDiacylglyc_Lipase"/>
</dbReference>
<feature type="signal peptide" evidence="4">
    <location>
        <begin position="1"/>
        <end position="15"/>
    </location>
</feature>
<dbReference type="PANTHER" id="PTHR45856:SF11">
    <property type="entry name" value="FUNGAL LIPASE-LIKE DOMAIN-CONTAINING PROTEIN"/>
    <property type="match status" value="1"/>
</dbReference>
<accession>A0A2U3E9T3</accession>
<dbReference type="PANTHER" id="PTHR45856">
    <property type="entry name" value="ALPHA/BETA-HYDROLASES SUPERFAMILY PROTEIN"/>
    <property type="match status" value="1"/>
</dbReference>
<comment type="catalytic activity">
    <reaction evidence="3">
        <text>a monoacylglycerol + H2O = glycerol + a fatty acid + H(+)</text>
        <dbReference type="Rhea" id="RHEA:15245"/>
        <dbReference type="ChEBI" id="CHEBI:15377"/>
        <dbReference type="ChEBI" id="CHEBI:15378"/>
        <dbReference type="ChEBI" id="CHEBI:17408"/>
        <dbReference type="ChEBI" id="CHEBI:17754"/>
        <dbReference type="ChEBI" id="CHEBI:28868"/>
    </reaction>
</comment>
<reference evidence="6" key="3">
    <citation type="submission" date="2023-11" db="EMBL/GenBank/DDBJ databases">
        <authorList>
            <person name="Beijen E."/>
            <person name="Ohm R.A."/>
        </authorList>
    </citation>
    <scope>NUCLEOTIDE SEQUENCE</scope>
    <source>
        <strain evidence="6">CBS 150709</strain>
    </source>
</reference>
<evidence type="ECO:0000256" key="1">
    <source>
        <dbReference type="ARBA" id="ARBA00043996"/>
    </source>
</evidence>
<evidence type="ECO:0000313" key="6">
    <source>
        <dbReference type="EMBL" id="KAK4090047.1"/>
    </source>
</evidence>